<proteinExistence type="predicted"/>
<gene>
    <name evidence="2" type="ORF">HBR001_LOCUS9487</name>
</gene>
<keyword evidence="1" id="KW-0732">Signal</keyword>
<organism evidence="2 3">
    <name type="scientific">Hyaloperonospora brassicae</name>
    <name type="common">Brassica downy mildew</name>
    <name type="synonym">Peronospora brassicae</name>
    <dbReference type="NCBI Taxonomy" id="162125"/>
    <lineage>
        <taxon>Eukaryota</taxon>
        <taxon>Sar</taxon>
        <taxon>Stramenopiles</taxon>
        <taxon>Oomycota</taxon>
        <taxon>Peronosporomycetes</taxon>
        <taxon>Peronosporales</taxon>
        <taxon>Peronosporaceae</taxon>
        <taxon>Hyaloperonospora</taxon>
    </lineage>
</organism>
<dbReference type="Proteomes" id="UP001162031">
    <property type="component" value="Unassembled WGS sequence"/>
</dbReference>
<comment type="caution">
    <text evidence="2">The sequence shown here is derived from an EMBL/GenBank/DDBJ whole genome shotgun (WGS) entry which is preliminary data.</text>
</comment>
<protein>
    <recommendedName>
        <fullName evidence="4">RxLR effector protein</fullName>
    </recommendedName>
</protein>
<evidence type="ECO:0000256" key="1">
    <source>
        <dbReference type="SAM" id="SignalP"/>
    </source>
</evidence>
<evidence type="ECO:0000313" key="3">
    <source>
        <dbReference type="Proteomes" id="UP001162031"/>
    </source>
</evidence>
<evidence type="ECO:0000313" key="2">
    <source>
        <dbReference type="EMBL" id="CAI5743459.1"/>
    </source>
</evidence>
<name>A0AAV0V2U0_HYABA</name>
<dbReference type="AlphaFoldDB" id="A0AAV0V2U0"/>
<dbReference type="EMBL" id="CANTFL010001490">
    <property type="protein sequence ID" value="CAI5743459.1"/>
    <property type="molecule type" value="Genomic_DNA"/>
</dbReference>
<evidence type="ECO:0008006" key="4">
    <source>
        <dbReference type="Google" id="ProtNLM"/>
    </source>
</evidence>
<feature type="signal peptide" evidence="1">
    <location>
        <begin position="1"/>
        <end position="21"/>
    </location>
</feature>
<accession>A0AAV0V2U0</accession>
<sequence>MQRQFLLVVALVILARSKAVANSAASDRLVRSSNATTHHSPLPSFTFDNLAAKGFRKEQSRRYYKDENEESAVFDTADEARTKPISPALSKLVSSKPSFGSIGDRAAKVVRRIADAKGQYRVLGVRKTVKKLPAAKAAIDRKIAVRAAKNKAAQVARAAEKKVAHGEKVGTSAMNPNLDRGKVVNVRYPSINRSKVERFNSKLGKEFATNPRNNKLKREGTSFDDAFWHGRLKSEKSHREYRDYLVKKWKAAQGQK</sequence>
<reference evidence="2" key="1">
    <citation type="submission" date="2022-12" db="EMBL/GenBank/DDBJ databases">
        <authorList>
            <person name="Webb A."/>
        </authorList>
    </citation>
    <scope>NUCLEOTIDE SEQUENCE</scope>
    <source>
        <strain evidence="2">Hp1</strain>
    </source>
</reference>
<keyword evidence="3" id="KW-1185">Reference proteome</keyword>
<feature type="chain" id="PRO_5043830163" description="RxLR effector protein" evidence="1">
    <location>
        <begin position="22"/>
        <end position="256"/>
    </location>
</feature>